<evidence type="ECO:0000256" key="4">
    <source>
        <dbReference type="ARBA" id="ARBA00022989"/>
    </source>
</evidence>
<dbReference type="PANTHER" id="PTHR30250">
    <property type="entry name" value="PST FAMILY PREDICTED COLANIC ACID TRANSPORTER"/>
    <property type="match status" value="1"/>
</dbReference>
<organism evidence="7 8">
    <name type="scientific">Actinoplanes sichuanensis</name>
    <dbReference type="NCBI Taxonomy" id="512349"/>
    <lineage>
        <taxon>Bacteria</taxon>
        <taxon>Bacillati</taxon>
        <taxon>Actinomycetota</taxon>
        <taxon>Actinomycetes</taxon>
        <taxon>Micromonosporales</taxon>
        <taxon>Micromonosporaceae</taxon>
        <taxon>Actinoplanes</taxon>
    </lineage>
</organism>
<protein>
    <submittedName>
        <fullName evidence="7">Lipopolysaccharide biosynthesis protein</fullName>
    </submittedName>
</protein>
<keyword evidence="8" id="KW-1185">Reference proteome</keyword>
<evidence type="ECO:0000313" key="8">
    <source>
        <dbReference type="Proteomes" id="UP001597183"/>
    </source>
</evidence>
<feature type="transmembrane region" description="Helical" evidence="6">
    <location>
        <begin position="356"/>
        <end position="380"/>
    </location>
</feature>
<evidence type="ECO:0000313" key="7">
    <source>
        <dbReference type="EMBL" id="MFD1368623.1"/>
    </source>
</evidence>
<feature type="transmembrane region" description="Helical" evidence="6">
    <location>
        <begin position="142"/>
        <end position="163"/>
    </location>
</feature>
<comment type="caution">
    <text evidence="7">The sequence shown here is derived from an EMBL/GenBank/DDBJ whole genome shotgun (WGS) entry which is preliminary data.</text>
</comment>
<keyword evidence="4 6" id="KW-1133">Transmembrane helix</keyword>
<keyword evidence="2" id="KW-1003">Cell membrane</keyword>
<feature type="transmembrane region" description="Helical" evidence="6">
    <location>
        <begin position="246"/>
        <end position="263"/>
    </location>
</feature>
<proteinExistence type="predicted"/>
<evidence type="ECO:0000256" key="5">
    <source>
        <dbReference type="ARBA" id="ARBA00023136"/>
    </source>
</evidence>
<feature type="transmembrane region" description="Helical" evidence="6">
    <location>
        <begin position="330"/>
        <end position="350"/>
    </location>
</feature>
<sequence length="500" mass="51924">MTATTTTAVPERAARGAARGGLANMAGSALAGGAGVVVTWIVARALGPEQAGAFFAATAAFVLVGGLAKLGTNTGLVYWPARLRATGQDHLLGACLRTGLPPVMVFSLVLAVAMWLAAPWIAHLTAGESPRLIADHTTGLRVLAVFVPLQALTDVLLTVTRGYRSMRPTVLLDRILRSVLQLLAVTAAGVAALWATASLPVFAFAWAAPYLPVVVLAGLSARTAYRKGLVVAEISRTDRRRLRRDFWIFTAPRALAAVAQLALQRVDVLLVAALSGPAAAAIYAVAGRFVVLIQFANQGLSQSVQPRLAEALSTGDHAAARRLYQIATGWLVLVTWPICLLVIAFAPRYLRLFGDGYTAGVPVVSVLAAAMLVATGCGMVDMVLAMAGRTSANLGNVLIALAVTIGLDVLLIPRWGALGAAVGLAGAMLVNNLLPLAQVYRSTRLHPFGTGTLSAAALAIGCFGFVVLVPAAVVAAVPAYAAGAWLLRGPLMLGAFRRKT</sequence>
<feature type="transmembrane region" description="Helical" evidence="6">
    <location>
        <begin position="54"/>
        <end position="79"/>
    </location>
</feature>
<dbReference type="EMBL" id="JBHTMK010000037">
    <property type="protein sequence ID" value="MFD1368623.1"/>
    <property type="molecule type" value="Genomic_DNA"/>
</dbReference>
<keyword evidence="5 6" id="KW-0472">Membrane</keyword>
<feature type="transmembrane region" description="Helical" evidence="6">
    <location>
        <begin position="392"/>
        <end position="412"/>
    </location>
</feature>
<name>A0ABW4AEG6_9ACTN</name>
<comment type="subcellular location">
    <subcellularLocation>
        <location evidence="1">Cell membrane</location>
        <topology evidence="1">Multi-pass membrane protein</topology>
    </subcellularLocation>
</comment>
<reference evidence="8" key="1">
    <citation type="journal article" date="2019" name="Int. J. Syst. Evol. Microbiol.">
        <title>The Global Catalogue of Microorganisms (GCM) 10K type strain sequencing project: providing services to taxonomists for standard genome sequencing and annotation.</title>
        <authorList>
            <consortium name="The Broad Institute Genomics Platform"/>
            <consortium name="The Broad Institute Genome Sequencing Center for Infectious Disease"/>
            <person name="Wu L."/>
            <person name="Ma J."/>
        </authorList>
    </citation>
    <scope>NUCLEOTIDE SEQUENCE [LARGE SCALE GENOMIC DNA]</scope>
    <source>
        <strain evidence="8">CCM 7526</strain>
    </source>
</reference>
<feature type="transmembrane region" description="Helical" evidence="6">
    <location>
        <begin position="175"/>
        <end position="197"/>
    </location>
</feature>
<dbReference type="PANTHER" id="PTHR30250:SF27">
    <property type="entry name" value="POLYSACCHARIDE BIOSYNTHESIS PROTEIN"/>
    <property type="match status" value="1"/>
</dbReference>
<dbReference type="InterPro" id="IPR002528">
    <property type="entry name" value="MATE_fam"/>
</dbReference>
<feature type="transmembrane region" description="Helical" evidence="6">
    <location>
        <begin position="452"/>
        <end position="473"/>
    </location>
</feature>
<accession>A0ABW4AEG6</accession>
<evidence type="ECO:0000256" key="6">
    <source>
        <dbReference type="SAM" id="Phobius"/>
    </source>
</evidence>
<feature type="transmembrane region" description="Helical" evidence="6">
    <location>
        <begin position="100"/>
        <end position="122"/>
    </location>
</feature>
<evidence type="ECO:0000256" key="2">
    <source>
        <dbReference type="ARBA" id="ARBA00022475"/>
    </source>
</evidence>
<evidence type="ECO:0000256" key="3">
    <source>
        <dbReference type="ARBA" id="ARBA00022692"/>
    </source>
</evidence>
<gene>
    <name evidence="7" type="ORF">ACFQ5G_25005</name>
</gene>
<feature type="transmembrane region" description="Helical" evidence="6">
    <location>
        <begin position="269"/>
        <end position="291"/>
    </location>
</feature>
<feature type="transmembrane region" description="Helical" evidence="6">
    <location>
        <begin position="21"/>
        <end position="42"/>
    </location>
</feature>
<feature type="transmembrane region" description="Helical" evidence="6">
    <location>
        <begin position="203"/>
        <end position="225"/>
    </location>
</feature>
<keyword evidence="3 6" id="KW-0812">Transmembrane</keyword>
<feature type="transmembrane region" description="Helical" evidence="6">
    <location>
        <begin position="479"/>
        <end position="496"/>
    </location>
</feature>
<dbReference type="Proteomes" id="UP001597183">
    <property type="component" value="Unassembled WGS sequence"/>
</dbReference>
<dbReference type="Pfam" id="PF01554">
    <property type="entry name" value="MatE"/>
    <property type="match status" value="2"/>
</dbReference>
<dbReference type="RefSeq" id="WP_317788570.1">
    <property type="nucleotide sequence ID" value="NZ_AP028461.1"/>
</dbReference>
<dbReference type="InterPro" id="IPR050833">
    <property type="entry name" value="Poly_Biosynth_Transport"/>
</dbReference>
<feature type="transmembrane region" description="Helical" evidence="6">
    <location>
        <begin position="418"/>
        <end position="440"/>
    </location>
</feature>
<evidence type="ECO:0000256" key="1">
    <source>
        <dbReference type="ARBA" id="ARBA00004651"/>
    </source>
</evidence>